<gene>
    <name evidence="2" type="ORF">UFOVP357_80</name>
</gene>
<protein>
    <submittedName>
        <fullName evidence="2">Uncharacterized protein</fullName>
    </submittedName>
</protein>
<dbReference type="EMBL" id="LR798289">
    <property type="protein sequence ID" value="CAB5221126.1"/>
    <property type="molecule type" value="Genomic_DNA"/>
</dbReference>
<feature type="region of interest" description="Disordered" evidence="1">
    <location>
        <begin position="78"/>
        <end position="106"/>
    </location>
</feature>
<organism evidence="2">
    <name type="scientific">uncultured Caudovirales phage</name>
    <dbReference type="NCBI Taxonomy" id="2100421"/>
    <lineage>
        <taxon>Viruses</taxon>
        <taxon>Duplodnaviria</taxon>
        <taxon>Heunggongvirae</taxon>
        <taxon>Uroviricota</taxon>
        <taxon>Caudoviricetes</taxon>
        <taxon>Peduoviridae</taxon>
        <taxon>Maltschvirus</taxon>
        <taxon>Maltschvirus maltsch</taxon>
    </lineage>
</organism>
<evidence type="ECO:0000313" key="2">
    <source>
        <dbReference type="EMBL" id="CAB5221126.1"/>
    </source>
</evidence>
<proteinExistence type="predicted"/>
<reference evidence="2" key="1">
    <citation type="submission" date="2020-05" db="EMBL/GenBank/DDBJ databases">
        <authorList>
            <person name="Chiriac C."/>
            <person name="Salcher M."/>
            <person name="Ghai R."/>
            <person name="Kavagutti S V."/>
        </authorList>
    </citation>
    <scope>NUCLEOTIDE SEQUENCE</scope>
</reference>
<sequence>MPAVNLTIKVTALDTLAENMLDVKRNQQVINKMETKYAPIFRKVEQGIYEFARKQFKSEGAYGGSKWARLTAATANQIRSSKSTQTRRGRSRIRTEKGASGGTYTRNEGGAYLPTRGYDHILRDTGALQKVVTGGARGHTAREGTVGASEGYSIKMNKINMRVLIAIGRGNGVSMAGLVMDLNPGASSWKALHQYGYVSSIWGQKNRPVPPRKFWPIGDINNPASQGNKVISQAMSKRILNEMTHNNGNIASIEEKFLSTGAVWRHA</sequence>
<evidence type="ECO:0000256" key="1">
    <source>
        <dbReference type="SAM" id="MobiDB-lite"/>
    </source>
</evidence>
<accession>A0A6J7WT51</accession>
<name>A0A6J7WT51_9CAUD</name>